<reference evidence="10" key="1">
    <citation type="journal article" date="2014" name="Front. Microbiol.">
        <title>High frequency of phylogenetically diverse reductive dehalogenase-homologous genes in deep subseafloor sedimentary metagenomes.</title>
        <authorList>
            <person name="Kawai M."/>
            <person name="Futagami T."/>
            <person name="Toyoda A."/>
            <person name="Takaki Y."/>
            <person name="Nishi S."/>
            <person name="Hori S."/>
            <person name="Arai W."/>
            <person name="Tsubouchi T."/>
            <person name="Morono Y."/>
            <person name="Uchiyama I."/>
            <person name="Ito T."/>
            <person name="Fujiyama A."/>
            <person name="Inagaki F."/>
            <person name="Takami H."/>
        </authorList>
    </citation>
    <scope>NUCLEOTIDE SEQUENCE</scope>
    <source>
        <strain evidence="10">Expedition CK06-06</strain>
    </source>
</reference>
<dbReference type="InterPro" id="IPR014721">
    <property type="entry name" value="Ribsml_uS5_D2-typ_fold_subgr"/>
</dbReference>
<accession>X1AXS1</accession>
<evidence type="ECO:0000313" key="10">
    <source>
        <dbReference type="EMBL" id="GAG64576.1"/>
    </source>
</evidence>
<evidence type="ECO:0000256" key="4">
    <source>
        <dbReference type="ARBA" id="ARBA00022741"/>
    </source>
</evidence>
<sequence length="208" mass="22531">MVLIILKKRIPIASGLGGGSADAAATLIGINKLLNLDLSDSELLKIGSSIGSDVPFCLIGGTAIVEGKGEKISPLESLKDIWIVLMKPSYNLLTKDIYKKYDKIGSPCLNDIDKFMKSFSEKELLKKFSMIENCLEKIVEKDHETISILKKKAMESGALAAVMTGSGPTVVALCEDFDSALKVYSKLSKEVDEIYVSKTCSKGVEIFS</sequence>
<dbReference type="InterPro" id="IPR004424">
    <property type="entry name" value="IspE"/>
</dbReference>
<proteinExistence type="inferred from homology"/>
<comment type="similarity">
    <text evidence="1">Belongs to the GHMP kinase family. IspE subfamily.</text>
</comment>
<dbReference type="PANTHER" id="PTHR43527">
    <property type="entry name" value="4-DIPHOSPHOCYTIDYL-2-C-METHYL-D-ERYTHRITOL KINASE, CHLOROPLASTIC"/>
    <property type="match status" value="1"/>
</dbReference>
<dbReference type="AlphaFoldDB" id="X1AXS1"/>
<dbReference type="Gene3D" id="3.30.230.10">
    <property type="match status" value="1"/>
</dbReference>
<feature type="domain" description="GHMP kinase C-terminal" evidence="9">
    <location>
        <begin position="132"/>
        <end position="190"/>
    </location>
</feature>
<dbReference type="GO" id="GO:0050515">
    <property type="term" value="F:4-(cytidine 5'-diphospho)-2-C-methyl-D-erythritol kinase activity"/>
    <property type="evidence" value="ECO:0007669"/>
    <property type="project" value="UniProtKB-EC"/>
</dbReference>
<feature type="domain" description="GHMP kinase N-terminal" evidence="8">
    <location>
        <begin position="4"/>
        <end position="61"/>
    </location>
</feature>
<keyword evidence="3" id="KW-0808">Transferase</keyword>
<dbReference type="Gene3D" id="3.30.70.890">
    <property type="entry name" value="GHMP kinase, C-terminal domain"/>
    <property type="match status" value="1"/>
</dbReference>
<dbReference type="InterPro" id="IPR036554">
    <property type="entry name" value="GHMP_kinase_C_sf"/>
</dbReference>
<evidence type="ECO:0000256" key="5">
    <source>
        <dbReference type="ARBA" id="ARBA00022777"/>
    </source>
</evidence>
<organism evidence="10">
    <name type="scientific">marine sediment metagenome</name>
    <dbReference type="NCBI Taxonomy" id="412755"/>
    <lineage>
        <taxon>unclassified sequences</taxon>
        <taxon>metagenomes</taxon>
        <taxon>ecological metagenomes</taxon>
    </lineage>
</organism>
<dbReference type="Pfam" id="PF00288">
    <property type="entry name" value="GHMP_kinases_N"/>
    <property type="match status" value="1"/>
</dbReference>
<dbReference type="EMBL" id="BART01001213">
    <property type="protein sequence ID" value="GAG64576.1"/>
    <property type="molecule type" value="Genomic_DNA"/>
</dbReference>
<evidence type="ECO:0000259" key="9">
    <source>
        <dbReference type="Pfam" id="PF08544"/>
    </source>
</evidence>
<comment type="caution">
    <text evidence="10">The sequence shown here is derived from an EMBL/GenBank/DDBJ whole genome shotgun (WGS) entry which is preliminary data.</text>
</comment>
<name>X1AXS1_9ZZZZ</name>
<dbReference type="PANTHER" id="PTHR43527:SF2">
    <property type="entry name" value="4-DIPHOSPHOCYTIDYL-2-C-METHYL-D-ERYTHRITOL KINASE, CHLOROPLASTIC"/>
    <property type="match status" value="1"/>
</dbReference>
<gene>
    <name evidence="10" type="ORF">S01H4_04501</name>
</gene>
<dbReference type="NCBIfam" id="TIGR00154">
    <property type="entry name" value="ispE"/>
    <property type="match status" value="1"/>
</dbReference>
<dbReference type="InterPro" id="IPR020568">
    <property type="entry name" value="Ribosomal_Su5_D2-typ_SF"/>
</dbReference>
<evidence type="ECO:0000256" key="6">
    <source>
        <dbReference type="ARBA" id="ARBA00022840"/>
    </source>
</evidence>
<dbReference type="EC" id="2.7.1.148" evidence="2"/>
<evidence type="ECO:0000256" key="7">
    <source>
        <dbReference type="ARBA" id="ARBA00032554"/>
    </source>
</evidence>
<dbReference type="SUPFAM" id="SSF54211">
    <property type="entry name" value="Ribosomal protein S5 domain 2-like"/>
    <property type="match status" value="1"/>
</dbReference>
<keyword evidence="4" id="KW-0547">Nucleotide-binding</keyword>
<dbReference type="InterPro" id="IPR006204">
    <property type="entry name" value="GHMP_kinase_N_dom"/>
</dbReference>
<dbReference type="GO" id="GO:0005524">
    <property type="term" value="F:ATP binding"/>
    <property type="evidence" value="ECO:0007669"/>
    <property type="project" value="UniProtKB-KW"/>
</dbReference>
<evidence type="ECO:0000256" key="2">
    <source>
        <dbReference type="ARBA" id="ARBA00012052"/>
    </source>
</evidence>
<keyword evidence="6" id="KW-0067">ATP-binding</keyword>
<keyword evidence="5" id="KW-0418">Kinase</keyword>
<dbReference type="InterPro" id="IPR013750">
    <property type="entry name" value="GHMP_kinase_C_dom"/>
</dbReference>
<dbReference type="GO" id="GO:0016114">
    <property type="term" value="P:terpenoid biosynthetic process"/>
    <property type="evidence" value="ECO:0007669"/>
    <property type="project" value="InterPro"/>
</dbReference>
<evidence type="ECO:0000259" key="8">
    <source>
        <dbReference type="Pfam" id="PF00288"/>
    </source>
</evidence>
<dbReference type="Pfam" id="PF08544">
    <property type="entry name" value="GHMP_kinases_C"/>
    <property type="match status" value="1"/>
</dbReference>
<dbReference type="SUPFAM" id="SSF55060">
    <property type="entry name" value="GHMP Kinase, C-terminal domain"/>
    <property type="match status" value="1"/>
</dbReference>
<evidence type="ECO:0000256" key="1">
    <source>
        <dbReference type="ARBA" id="ARBA00009684"/>
    </source>
</evidence>
<protein>
    <recommendedName>
        <fullName evidence="2">4-(cytidine 5'-diphospho)-2-C-methyl-D-erythritol kinase</fullName>
        <ecNumber evidence="2">2.7.1.148</ecNumber>
    </recommendedName>
    <alternativeName>
        <fullName evidence="7">4-(cytidine-5'-diphospho)-2-C-methyl-D-erythritol kinase</fullName>
    </alternativeName>
</protein>
<evidence type="ECO:0000256" key="3">
    <source>
        <dbReference type="ARBA" id="ARBA00022679"/>
    </source>
</evidence>